<feature type="compositionally biased region" description="Basic and acidic residues" evidence="1">
    <location>
        <begin position="163"/>
        <end position="173"/>
    </location>
</feature>
<proteinExistence type="predicted"/>
<keyword evidence="2" id="KW-0472">Membrane</keyword>
<keyword evidence="2" id="KW-0812">Transmembrane</keyword>
<feature type="transmembrane region" description="Helical" evidence="2">
    <location>
        <begin position="6"/>
        <end position="26"/>
    </location>
</feature>
<reference evidence="3 4" key="1">
    <citation type="submission" date="2016-06" db="EMBL/GenBank/DDBJ databases">
        <authorList>
            <person name="Kjaerup R.B."/>
            <person name="Dalgaard T.S."/>
            <person name="Juul-Madsen H.R."/>
        </authorList>
    </citation>
    <scope>NUCLEOTIDE SEQUENCE [LARGE SCALE GENOMIC DNA]</scope>
    <source>
        <strain evidence="3 4">DSM 43913</strain>
    </source>
</reference>
<keyword evidence="4" id="KW-1185">Reference proteome</keyword>
<organism evidence="3 4">
    <name type="scientific">Micromonospora echinofusca</name>
    <dbReference type="NCBI Taxonomy" id="47858"/>
    <lineage>
        <taxon>Bacteria</taxon>
        <taxon>Bacillati</taxon>
        <taxon>Actinomycetota</taxon>
        <taxon>Actinomycetes</taxon>
        <taxon>Micromonosporales</taxon>
        <taxon>Micromonosporaceae</taxon>
        <taxon>Micromonospora</taxon>
    </lineage>
</organism>
<evidence type="ECO:0000313" key="4">
    <source>
        <dbReference type="Proteomes" id="UP000198251"/>
    </source>
</evidence>
<evidence type="ECO:0000256" key="1">
    <source>
        <dbReference type="SAM" id="MobiDB-lite"/>
    </source>
</evidence>
<keyword evidence="2" id="KW-1133">Transmembrane helix</keyword>
<evidence type="ECO:0000313" key="3">
    <source>
        <dbReference type="EMBL" id="SCG19214.1"/>
    </source>
</evidence>
<feature type="region of interest" description="Disordered" evidence="1">
    <location>
        <begin position="154"/>
        <end position="181"/>
    </location>
</feature>
<dbReference type="Proteomes" id="UP000198251">
    <property type="component" value="Chromosome I"/>
</dbReference>
<sequence length="181" mass="19666">MDRRLVRPLVAGTVAIAVASGGWLAYDSLRAGEMHSVHSSYAFDVKDETKVAGFADYVVVATVDRVAEVQERDGAPYTVFDVTVDMTLKGEPVKTLRVVQLGGTLGKDTWRVEGEPLLRPGTTYVLAAKTEQGRGTHQLVGGADFPVVDREAARAGRSGPVADWRDSVDRQRWPQELPKSS</sequence>
<accession>A0A1C5GHD5</accession>
<dbReference type="EMBL" id="LT607733">
    <property type="protein sequence ID" value="SCG19214.1"/>
    <property type="molecule type" value="Genomic_DNA"/>
</dbReference>
<dbReference type="AlphaFoldDB" id="A0A1C5GHD5"/>
<name>A0A1C5GHD5_MICEH</name>
<gene>
    <name evidence="3" type="ORF">GA0070610_5579</name>
</gene>
<protein>
    <submittedName>
        <fullName evidence="3">Uncharacterized protein</fullName>
    </submittedName>
</protein>
<evidence type="ECO:0000256" key="2">
    <source>
        <dbReference type="SAM" id="Phobius"/>
    </source>
</evidence>